<dbReference type="PATRIC" id="fig|1160705.3.peg.4211"/>
<name>L8PEH8_STRVR</name>
<accession>L8PEH8</accession>
<gene>
    <name evidence="1" type="ORF">STVIR_4257</name>
</gene>
<dbReference type="EMBL" id="AMLP01000127">
    <property type="protein sequence ID" value="ELS54800.1"/>
    <property type="molecule type" value="Genomic_DNA"/>
</dbReference>
<comment type="caution">
    <text evidence="1">The sequence shown here is derived from an EMBL/GenBank/DDBJ whole genome shotgun (WGS) entry which is preliminary data.</text>
</comment>
<dbReference type="AlphaFoldDB" id="L8PEH8"/>
<evidence type="ECO:0000313" key="1">
    <source>
        <dbReference type="EMBL" id="ELS54800.1"/>
    </source>
</evidence>
<proteinExistence type="predicted"/>
<reference evidence="1 2" key="1">
    <citation type="journal article" date="2013" name="Genome Announc.">
        <title>Draft Genome Sequence of Streptomyces viridochromogenes Strain Tu57, Producer of Avilamycin.</title>
        <authorList>
            <person name="Gruning B.A."/>
            <person name="Erxleben A."/>
            <person name="Hahnlein A."/>
            <person name="Gunther S."/>
        </authorList>
    </citation>
    <scope>NUCLEOTIDE SEQUENCE [LARGE SCALE GENOMIC DNA]</scope>
    <source>
        <strain evidence="1 2">Tue57</strain>
    </source>
</reference>
<evidence type="ECO:0000313" key="2">
    <source>
        <dbReference type="Proteomes" id="UP000011205"/>
    </source>
</evidence>
<organism evidence="1 2">
    <name type="scientific">Streptomyces viridochromogenes Tue57</name>
    <dbReference type="NCBI Taxonomy" id="1160705"/>
    <lineage>
        <taxon>Bacteria</taxon>
        <taxon>Bacillati</taxon>
        <taxon>Actinomycetota</taxon>
        <taxon>Actinomycetes</taxon>
        <taxon>Kitasatosporales</taxon>
        <taxon>Streptomycetaceae</taxon>
        <taxon>Streptomyces</taxon>
    </lineage>
</organism>
<protein>
    <submittedName>
        <fullName evidence="1">Putative Twin-arginine translocation pathway signal protein</fullName>
    </submittedName>
</protein>
<dbReference type="Proteomes" id="UP000011205">
    <property type="component" value="Unassembled WGS sequence"/>
</dbReference>
<sequence length="65" mass="7131">METGVTTPEPAGQGGPAPRVRVTVRSDDRQRNAHGVSFSLLPLECSVGDGRGTFVREWGDRMNYR</sequence>